<evidence type="ECO:0000313" key="1">
    <source>
        <dbReference type="EMBL" id="KAG6371080.1"/>
    </source>
</evidence>
<sequence>MDLPFILVFTLFEPDIGLRVRVVHVTDLWDETARTEADDMRRELNGDLRVL</sequence>
<evidence type="ECO:0000313" key="2">
    <source>
        <dbReference type="Proteomes" id="UP000683000"/>
    </source>
</evidence>
<organism evidence="1 2">
    <name type="scientific">Boletus reticuloceps</name>
    <dbReference type="NCBI Taxonomy" id="495285"/>
    <lineage>
        <taxon>Eukaryota</taxon>
        <taxon>Fungi</taxon>
        <taxon>Dikarya</taxon>
        <taxon>Basidiomycota</taxon>
        <taxon>Agaricomycotina</taxon>
        <taxon>Agaricomycetes</taxon>
        <taxon>Agaricomycetidae</taxon>
        <taxon>Boletales</taxon>
        <taxon>Boletineae</taxon>
        <taxon>Boletaceae</taxon>
        <taxon>Boletoideae</taxon>
        <taxon>Boletus</taxon>
    </lineage>
</organism>
<dbReference type="AlphaFoldDB" id="A0A8I2YFN9"/>
<keyword evidence="2" id="KW-1185">Reference proteome</keyword>
<reference evidence="1" key="1">
    <citation type="submission" date="2021-03" db="EMBL/GenBank/DDBJ databases">
        <title>Evolutionary innovations through gain and loss of genes in the ectomycorrhizal Boletales.</title>
        <authorList>
            <person name="Wu G."/>
            <person name="Miyauchi S."/>
            <person name="Morin E."/>
            <person name="Yang Z.-L."/>
            <person name="Xu J."/>
            <person name="Martin F.M."/>
        </authorList>
    </citation>
    <scope>NUCLEOTIDE SEQUENCE</scope>
    <source>
        <strain evidence="1">BR01</strain>
    </source>
</reference>
<dbReference type="EMBL" id="JAGFBS010000040">
    <property type="protein sequence ID" value="KAG6371080.1"/>
    <property type="molecule type" value="Genomic_DNA"/>
</dbReference>
<accession>A0A8I2YFN9</accession>
<dbReference type="Proteomes" id="UP000683000">
    <property type="component" value="Unassembled WGS sequence"/>
</dbReference>
<name>A0A8I2YFN9_9AGAM</name>
<proteinExistence type="predicted"/>
<gene>
    <name evidence="1" type="ORF">JVT61DRAFT_10620</name>
</gene>
<protein>
    <submittedName>
        <fullName evidence="1">Uncharacterized protein</fullName>
    </submittedName>
</protein>
<comment type="caution">
    <text evidence="1">The sequence shown here is derived from an EMBL/GenBank/DDBJ whole genome shotgun (WGS) entry which is preliminary data.</text>
</comment>